<dbReference type="CDD" id="cd06089">
    <property type="entry name" value="KOW_RPL26"/>
    <property type="match status" value="1"/>
</dbReference>
<dbReference type="GO" id="GO:0006412">
    <property type="term" value="P:translation"/>
    <property type="evidence" value="ECO:0007669"/>
    <property type="project" value="InterPro"/>
</dbReference>
<dbReference type="InterPro" id="IPR005824">
    <property type="entry name" value="KOW"/>
</dbReference>
<dbReference type="Gene3D" id="2.30.30.30">
    <property type="match status" value="1"/>
</dbReference>
<dbReference type="InterPro" id="IPR057264">
    <property type="entry name" value="Ribosomal_uL24_C"/>
</dbReference>
<dbReference type="InterPro" id="IPR008991">
    <property type="entry name" value="Translation_prot_SH3-like_sf"/>
</dbReference>
<comment type="function">
    <text evidence="1">One of two assembly initiator proteins, it binds directly to the 5'-end of the 23S rRNA, where it nucleates assembly of the 50S subunit.</text>
</comment>
<dbReference type="GO" id="GO:0003723">
    <property type="term" value="F:RNA binding"/>
    <property type="evidence" value="ECO:0007669"/>
    <property type="project" value="InterPro"/>
</dbReference>
<dbReference type="HAMAP" id="MF_01326_B">
    <property type="entry name" value="Ribosomal_uL24_B"/>
    <property type="match status" value="1"/>
</dbReference>
<evidence type="ECO:0000256" key="7">
    <source>
        <dbReference type="RuleBase" id="RU003477"/>
    </source>
</evidence>
<dbReference type="Pfam" id="PF00467">
    <property type="entry name" value="KOW"/>
    <property type="match status" value="1"/>
</dbReference>
<reference evidence="9" key="1">
    <citation type="journal article" date="2019" name="Mol. Phylogenet. Evol.">
        <title>Morphological evolution and classification of the red algal order Ceramiales inferred using plastid phylogenomics.</title>
        <authorList>
            <person name="Diaz-Tapia P."/>
            <person name="Pasella M.M."/>
            <person name="Verbruggen H."/>
            <person name="Maggs C.A."/>
        </authorList>
    </citation>
    <scope>NUCLEOTIDE SEQUENCE</scope>
    <source>
        <strain evidence="9">PD2956</strain>
    </source>
</reference>
<proteinExistence type="inferred from homology"/>
<dbReference type="Pfam" id="PF17136">
    <property type="entry name" value="ribosomal_L24"/>
    <property type="match status" value="1"/>
</dbReference>
<keyword evidence="9" id="KW-0934">Plastid</keyword>
<dbReference type="SMART" id="SM00739">
    <property type="entry name" value="KOW"/>
    <property type="match status" value="1"/>
</dbReference>
<evidence type="ECO:0000313" key="9">
    <source>
        <dbReference type="EMBL" id="QCI04121.1"/>
    </source>
</evidence>
<geneLocation type="plastid" evidence="9"/>
<comment type="similarity">
    <text evidence="2 7">Belongs to the universal ribosomal protein uL24 family.</text>
</comment>
<dbReference type="SUPFAM" id="SSF50104">
    <property type="entry name" value="Translation proteins SH3-like domain"/>
    <property type="match status" value="1"/>
</dbReference>
<evidence type="ECO:0000256" key="4">
    <source>
        <dbReference type="ARBA" id="ARBA00023274"/>
    </source>
</evidence>
<protein>
    <recommendedName>
        <fullName evidence="5">Large ribosomal subunit protein uL24c</fullName>
    </recommendedName>
    <alternativeName>
        <fullName evidence="6">50S ribosomal protein L24, chloroplastic</fullName>
    </alternativeName>
</protein>
<evidence type="ECO:0000256" key="5">
    <source>
        <dbReference type="ARBA" id="ARBA00035282"/>
    </source>
</evidence>
<evidence type="ECO:0000259" key="8">
    <source>
        <dbReference type="SMART" id="SM00739"/>
    </source>
</evidence>
<evidence type="ECO:0000256" key="6">
    <source>
        <dbReference type="ARBA" id="ARBA00035361"/>
    </source>
</evidence>
<keyword evidence="4 7" id="KW-0687">Ribonucleoprotein</keyword>
<keyword evidence="3 7" id="KW-0689">Ribosomal protein</keyword>
<dbReference type="GO" id="GO:0005840">
    <property type="term" value="C:ribosome"/>
    <property type="evidence" value="ECO:0007669"/>
    <property type="project" value="UniProtKB-KW"/>
</dbReference>
<feature type="domain" description="KOW" evidence="8">
    <location>
        <begin position="9"/>
        <end position="36"/>
    </location>
</feature>
<dbReference type="InterPro" id="IPR041988">
    <property type="entry name" value="Ribosomal_uL24_KOW"/>
</dbReference>
<evidence type="ECO:0000256" key="3">
    <source>
        <dbReference type="ARBA" id="ARBA00022980"/>
    </source>
</evidence>
<dbReference type="EMBL" id="MK814608">
    <property type="protein sequence ID" value="QCI04121.1"/>
    <property type="molecule type" value="Genomic_DNA"/>
</dbReference>
<accession>A0A4D6WMV2</accession>
<dbReference type="NCBIfam" id="TIGR01079">
    <property type="entry name" value="rplX_bact"/>
    <property type="match status" value="1"/>
</dbReference>
<dbReference type="InterPro" id="IPR005825">
    <property type="entry name" value="Ribosomal_uL24_CS"/>
</dbReference>
<dbReference type="InterPro" id="IPR014722">
    <property type="entry name" value="Rib_uL2_dom2"/>
</dbReference>
<dbReference type="GO" id="GO:1990904">
    <property type="term" value="C:ribonucleoprotein complex"/>
    <property type="evidence" value="ECO:0007669"/>
    <property type="project" value="UniProtKB-KW"/>
</dbReference>
<organism evidence="9">
    <name type="scientific">Antithamnionella ternifolia</name>
    <dbReference type="NCBI Taxonomy" id="207919"/>
    <lineage>
        <taxon>Eukaryota</taxon>
        <taxon>Rhodophyta</taxon>
        <taxon>Florideophyceae</taxon>
        <taxon>Rhodymeniophycidae</taxon>
        <taxon>Ceramiales</taxon>
        <taxon>Ceramiaceae</taxon>
        <taxon>Antithamnionella</taxon>
    </lineage>
</organism>
<dbReference type="AlphaFoldDB" id="A0A4D6WMV2"/>
<dbReference type="GO" id="GO:0003735">
    <property type="term" value="F:structural constituent of ribosome"/>
    <property type="evidence" value="ECO:0007669"/>
    <property type="project" value="InterPro"/>
</dbReference>
<dbReference type="PANTHER" id="PTHR12903">
    <property type="entry name" value="MITOCHONDRIAL RIBOSOMAL PROTEIN L24"/>
    <property type="match status" value="1"/>
</dbReference>
<reference evidence="9" key="2">
    <citation type="submission" date="2019-04" db="EMBL/GenBank/DDBJ databases">
        <authorList>
            <person name="Pasella M."/>
        </authorList>
    </citation>
    <scope>NUCLEOTIDE SEQUENCE</scope>
    <source>
        <strain evidence="9">PD2956</strain>
    </source>
</reference>
<sequence>MQNHKHKIRIKKNDDVIIINGKNKGQRGKVIQIIRKKNTAIIENINLKTKHQKPIRENETGSIEKKPAPINISNIALI</sequence>
<dbReference type="InterPro" id="IPR003256">
    <property type="entry name" value="Ribosomal_uL24"/>
</dbReference>
<evidence type="ECO:0000256" key="2">
    <source>
        <dbReference type="ARBA" id="ARBA00010618"/>
    </source>
</evidence>
<gene>
    <name evidence="9" type="primary">rpl24</name>
</gene>
<name>A0A4D6WMV2_9FLOR</name>
<evidence type="ECO:0000256" key="1">
    <source>
        <dbReference type="ARBA" id="ARBA00004072"/>
    </source>
</evidence>
<dbReference type="PROSITE" id="PS01108">
    <property type="entry name" value="RIBOSOMAL_L24"/>
    <property type="match status" value="1"/>
</dbReference>